<feature type="transmembrane region" description="Helical" evidence="1">
    <location>
        <begin position="51"/>
        <end position="69"/>
    </location>
</feature>
<dbReference type="EMBL" id="BPLR01004383">
    <property type="protein sequence ID" value="GIX94489.1"/>
    <property type="molecule type" value="Genomic_DNA"/>
</dbReference>
<feature type="chain" id="PRO_5043338146" evidence="2">
    <location>
        <begin position="17"/>
        <end position="103"/>
    </location>
</feature>
<keyword evidence="1" id="KW-0812">Transmembrane</keyword>
<sequence length="103" mass="12004">MKKCFLSSLLFPVTQAEVVDLLEHRLRFPFTYAFAFLALEFLLFAFYRNFLLWWSCFLSFTFTAFLFPVDKLVILPKLRFFFSSSPVNPVKISSLVNLSAEGV</sequence>
<keyword evidence="4" id="KW-1185">Reference proteome</keyword>
<feature type="transmembrane region" description="Helical" evidence="1">
    <location>
        <begin position="26"/>
        <end position="44"/>
    </location>
</feature>
<organism evidence="3 4">
    <name type="scientific">Caerostris extrusa</name>
    <name type="common">Bark spider</name>
    <name type="synonym">Caerostris bankana</name>
    <dbReference type="NCBI Taxonomy" id="172846"/>
    <lineage>
        <taxon>Eukaryota</taxon>
        <taxon>Metazoa</taxon>
        <taxon>Ecdysozoa</taxon>
        <taxon>Arthropoda</taxon>
        <taxon>Chelicerata</taxon>
        <taxon>Arachnida</taxon>
        <taxon>Araneae</taxon>
        <taxon>Araneomorphae</taxon>
        <taxon>Entelegynae</taxon>
        <taxon>Araneoidea</taxon>
        <taxon>Araneidae</taxon>
        <taxon>Caerostris</taxon>
    </lineage>
</organism>
<proteinExistence type="predicted"/>
<feature type="signal peptide" evidence="2">
    <location>
        <begin position="1"/>
        <end position="16"/>
    </location>
</feature>
<keyword evidence="1" id="KW-1133">Transmembrane helix</keyword>
<dbReference type="AlphaFoldDB" id="A0AAV4PD14"/>
<comment type="caution">
    <text evidence="3">The sequence shown here is derived from an EMBL/GenBank/DDBJ whole genome shotgun (WGS) entry which is preliminary data.</text>
</comment>
<evidence type="ECO:0000313" key="4">
    <source>
        <dbReference type="Proteomes" id="UP001054945"/>
    </source>
</evidence>
<keyword evidence="2" id="KW-0732">Signal</keyword>
<dbReference type="Proteomes" id="UP001054945">
    <property type="component" value="Unassembled WGS sequence"/>
</dbReference>
<accession>A0AAV4PD14</accession>
<keyword evidence="1" id="KW-0472">Membrane</keyword>
<reference evidence="3 4" key="1">
    <citation type="submission" date="2021-06" db="EMBL/GenBank/DDBJ databases">
        <title>Caerostris extrusa draft genome.</title>
        <authorList>
            <person name="Kono N."/>
            <person name="Arakawa K."/>
        </authorList>
    </citation>
    <scope>NUCLEOTIDE SEQUENCE [LARGE SCALE GENOMIC DNA]</scope>
</reference>
<evidence type="ECO:0000313" key="3">
    <source>
        <dbReference type="EMBL" id="GIX94489.1"/>
    </source>
</evidence>
<gene>
    <name evidence="3" type="ORF">CEXT_401291</name>
</gene>
<protein>
    <submittedName>
        <fullName evidence="3">Uncharacterized protein</fullName>
    </submittedName>
</protein>
<name>A0AAV4PD14_CAEEX</name>
<evidence type="ECO:0000256" key="1">
    <source>
        <dbReference type="SAM" id="Phobius"/>
    </source>
</evidence>
<evidence type="ECO:0000256" key="2">
    <source>
        <dbReference type="SAM" id="SignalP"/>
    </source>
</evidence>